<dbReference type="RefSeq" id="WP_161139517.1">
    <property type="nucleotide sequence ID" value="NZ_SPKJ01000010.1"/>
</dbReference>
<evidence type="ECO:0000256" key="1">
    <source>
        <dbReference type="ARBA" id="ARBA00004167"/>
    </source>
</evidence>
<evidence type="ECO:0000256" key="2">
    <source>
        <dbReference type="ARBA" id="ARBA00010270"/>
    </source>
</evidence>
<feature type="signal peptide" evidence="7">
    <location>
        <begin position="1"/>
        <end position="23"/>
    </location>
</feature>
<dbReference type="Proteomes" id="UP000773614">
    <property type="component" value="Unassembled WGS sequence"/>
</dbReference>
<accession>A0A964T2M7</accession>
<evidence type="ECO:0000313" key="8">
    <source>
        <dbReference type="EMBL" id="MYZ47169.1"/>
    </source>
</evidence>
<dbReference type="GO" id="GO:0030246">
    <property type="term" value="F:carbohydrate binding"/>
    <property type="evidence" value="ECO:0007669"/>
    <property type="project" value="UniProtKB-KW"/>
</dbReference>
<name>A0A964T2M7_9HYPH</name>
<proteinExistence type="inferred from homology"/>
<evidence type="ECO:0000313" key="9">
    <source>
        <dbReference type="Proteomes" id="UP000773614"/>
    </source>
</evidence>
<keyword evidence="5" id="KW-0430">Lectin</keyword>
<evidence type="ECO:0000256" key="4">
    <source>
        <dbReference type="ARBA" id="ARBA00022475"/>
    </source>
</evidence>
<sequence>MKKLVTTAMAVAMVATSMVPAMAQPSKNMKQRQQYVESYCARSPNSADCRDFRANRNRWDNARYQRWYRDHHDNGDAAAAALFGLAAGAILGAAASSAANSSNSAAQAHVDACQARYRSYDVSTDSYLGNDGLRHRCQL</sequence>
<evidence type="ECO:0000256" key="5">
    <source>
        <dbReference type="ARBA" id="ARBA00022734"/>
    </source>
</evidence>
<dbReference type="AlphaFoldDB" id="A0A964T2M7"/>
<gene>
    <name evidence="8" type="ORF">E4O86_05525</name>
</gene>
<comment type="subcellular location">
    <subcellularLocation>
        <location evidence="1">Membrane</location>
        <topology evidence="1">Single-pass membrane protein</topology>
    </subcellularLocation>
</comment>
<dbReference type="InterPro" id="IPR012413">
    <property type="entry name" value="BA14K"/>
</dbReference>
<feature type="chain" id="PRO_5037815093" description="Lectin-like protein BA14k" evidence="7">
    <location>
        <begin position="24"/>
        <end position="139"/>
    </location>
</feature>
<keyword evidence="4" id="KW-0472">Membrane</keyword>
<protein>
    <recommendedName>
        <fullName evidence="3">Lectin-like protein BA14k</fullName>
    </recommendedName>
</protein>
<keyword evidence="7" id="KW-0732">Signal</keyword>
<comment type="function">
    <text evidence="6">Has immunoglobulin-binding and hemagglutination properties, and can bind to mannose. Essential for virulence. May be involved in LPS biosynthesis or polysaccharide transport.</text>
</comment>
<evidence type="ECO:0000256" key="6">
    <source>
        <dbReference type="ARBA" id="ARBA00025321"/>
    </source>
</evidence>
<dbReference type="Pfam" id="PF07886">
    <property type="entry name" value="BA14K"/>
    <property type="match status" value="1"/>
</dbReference>
<evidence type="ECO:0000256" key="7">
    <source>
        <dbReference type="SAM" id="SignalP"/>
    </source>
</evidence>
<dbReference type="OrthoDB" id="7478836at2"/>
<comment type="similarity">
    <text evidence="2">Belongs to the BA14k family.</text>
</comment>
<dbReference type="EMBL" id="SPKJ01000010">
    <property type="protein sequence ID" value="MYZ47169.1"/>
    <property type="molecule type" value="Genomic_DNA"/>
</dbReference>
<reference evidence="8" key="1">
    <citation type="submission" date="2019-03" db="EMBL/GenBank/DDBJ databases">
        <title>Afifella sp. nov., isolated from activated sludge.</title>
        <authorList>
            <person name="Li Q."/>
            <person name="Liu Y."/>
        </authorList>
    </citation>
    <scope>NUCLEOTIDE SEQUENCE</scope>
    <source>
        <strain evidence="8">L72</strain>
    </source>
</reference>
<dbReference type="GO" id="GO:0016020">
    <property type="term" value="C:membrane"/>
    <property type="evidence" value="ECO:0007669"/>
    <property type="project" value="UniProtKB-SubCell"/>
</dbReference>
<evidence type="ECO:0000256" key="3">
    <source>
        <dbReference type="ARBA" id="ARBA00020552"/>
    </source>
</evidence>
<comment type="caution">
    <text evidence="8">The sequence shown here is derived from an EMBL/GenBank/DDBJ whole genome shotgun (WGS) entry which is preliminary data.</text>
</comment>
<keyword evidence="9" id="KW-1185">Reference proteome</keyword>
<keyword evidence="4" id="KW-1003">Cell membrane</keyword>
<organism evidence="8 9">
    <name type="scientific">Propylenella binzhouense</name>
    <dbReference type="NCBI Taxonomy" id="2555902"/>
    <lineage>
        <taxon>Bacteria</taxon>
        <taxon>Pseudomonadati</taxon>
        <taxon>Pseudomonadota</taxon>
        <taxon>Alphaproteobacteria</taxon>
        <taxon>Hyphomicrobiales</taxon>
        <taxon>Propylenellaceae</taxon>
        <taxon>Propylenella</taxon>
    </lineage>
</organism>